<evidence type="ECO:0000256" key="7">
    <source>
        <dbReference type="ARBA" id="ARBA00023136"/>
    </source>
</evidence>
<dbReference type="RefSeq" id="XP_018147981.1">
    <property type="nucleotide sequence ID" value="XM_018283206.1"/>
</dbReference>
<evidence type="ECO:0000256" key="5">
    <source>
        <dbReference type="ARBA" id="ARBA00022824"/>
    </source>
</evidence>
<comment type="subcellular location">
    <subcellularLocation>
        <location evidence="2">Endoplasmic reticulum</location>
    </subcellularLocation>
    <subcellularLocation>
        <location evidence="3">Membrane</location>
    </subcellularLocation>
    <subcellularLocation>
        <location evidence="1">Mitochondrion</location>
    </subcellularLocation>
</comment>
<keyword evidence="5" id="KW-0256">Endoplasmic reticulum</keyword>
<proteinExistence type="inferred from homology"/>
<dbReference type="GeneID" id="28847200"/>
<dbReference type="KEGG" id="pchm:VFPPC_03742"/>
<evidence type="ECO:0000256" key="2">
    <source>
        <dbReference type="ARBA" id="ARBA00004240"/>
    </source>
</evidence>
<evidence type="ECO:0000256" key="3">
    <source>
        <dbReference type="ARBA" id="ARBA00004370"/>
    </source>
</evidence>
<keyword evidence="10" id="KW-1185">Reference proteome</keyword>
<feature type="domain" description="DUF676" evidence="8">
    <location>
        <begin position="46"/>
        <end position="178"/>
    </location>
</feature>
<dbReference type="EMBL" id="LSBJ02000002">
    <property type="protein sequence ID" value="OAQ71444.1"/>
    <property type="molecule type" value="Genomic_DNA"/>
</dbReference>
<gene>
    <name evidence="9" type="ORF">VFPPC_03742</name>
</gene>
<name>A0A179G0M6_METCM</name>
<evidence type="ECO:0000256" key="6">
    <source>
        <dbReference type="ARBA" id="ARBA00023128"/>
    </source>
</evidence>
<accession>A0A179G0M6</accession>
<dbReference type="SUPFAM" id="SSF53474">
    <property type="entry name" value="alpha/beta-Hydrolases"/>
    <property type="match status" value="1"/>
</dbReference>
<evidence type="ECO:0000256" key="1">
    <source>
        <dbReference type="ARBA" id="ARBA00004173"/>
    </source>
</evidence>
<dbReference type="InterPro" id="IPR029058">
    <property type="entry name" value="AB_hydrolase_fold"/>
</dbReference>
<dbReference type="GO" id="GO:0005739">
    <property type="term" value="C:mitochondrion"/>
    <property type="evidence" value="ECO:0007669"/>
    <property type="project" value="UniProtKB-SubCell"/>
</dbReference>
<protein>
    <submittedName>
        <fullName evidence="9">SesB</fullName>
    </submittedName>
</protein>
<dbReference type="Proteomes" id="UP000078397">
    <property type="component" value="Unassembled WGS sequence"/>
</dbReference>
<evidence type="ECO:0000313" key="9">
    <source>
        <dbReference type="EMBL" id="OAQ71444.1"/>
    </source>
</evidence>
<dbReference type="AlphaFoldDB" id="A0A179G0M6"/>
<dbReference type="InterPro" id="IPR052374">
    <property type="entry name" value="SERAC1"/>
</dbReference>
<dbReference type="OrthoDB" id="4944114at2759"/>
<keyword evidence="7" id="KW-0472">Membrane</keyword>
<comment type="similarity">
    <text evidence="4">Belongs to the putative lipase ROG1 family.</text>
</comment>
<dbReference type="GO" id="GO:0016020">
    <property type="term" value="C:membrane"/>
    <property type="evidence" value="ECO:0007669"/>
    <property type="project" value="UniProtKB-SubCell"/>
</dbReference>
<sequence length="355" mass="39036">MWKERSWRLPWSRHNSASGFNIPDEPFPDGVEILHDCHDANVDICFVHGLSGNRIGTWTAKGHTAPWPETLLPLKLQKARILTYGYDAYIAQKSVASTNGLSDHAKNLLTDLTANRAESNATSRPLIFVAHSLGGLVCKEAVLLSRNNPEPHLQSIFDCIKGIIFMGTPHQGSWMARWGKIPASALGVVKSTNISLLKTLQTDDNYLQSVQDRFLSMIREQQRAGREFDITCFFEELPLTGFRQVVSKKSATLGGYNPISVHGNHSNMVKFGSQDDNGFKRVYGELQRWELEIVQSAIREPSASVKGAEVESPAGSSFNNYGSGDMLNAPGGSVTKNNFDGASFRESVTFGCGST</sequence>
<dbReference type="PANTHER" id="PTHR48182:SF2">
    <property type="entry name" value="PROTEIN SERAC1"/>
    <property type="match status" value="1"/>
</dbReference>
<dbReference type="Pfam" id="PF05057">
    <property type="entry name" value="DUF676"/>
    <property type="match status" value="1"/>
</dbReference>
<dbReference type="Gene3D" id="3.40.50.1820">
    <property type="entry name" value="alpha/beta hydrolase"/>
    <property type="match status" value="1"/>
</dbReference>
<dbReference type="PANTHER" id="PTHR48182">
    <property type="entry name" value="PROTEIN SERAC1"/>
    <property type="match status" value="1"/>
</dbReference>
<evidence type="ECO:0000256" key="4">
    <source>
        <dbReference type="ARBA" id="ARBA00007920"/>
    </source>
</evidence>
<dbReference type="GO" id="GO:0005783">
    <property type="term" value="C:endoplasmic reticulum"/>
    <property type="evidence" value="ECO:0007669"/>
    <property type="project" value="UniProtKB-SubCell"/>
</dbReference>
<dbReference type="InterPro" id="IPR007751">
    <property type="entry name" value="DUF676_lipase-like"/>
</dbReference>
<evidence type="ECO:0000259" key="8">
    <source>
        <dbReference type="Pfam" id="PF05057"/>
    </source>
</evidence>
<evidence type="ECO:0000313" key="10">
    <source>
        <dbReference type="Proteomes" id="UP000078397"/>
    </source>
</evidence>
<organism evidence="9 10">
    <name type="scientific">Pochonia chlamydosporia 170</name>
    <dbReference type="NCBI Taxonomy" id="1380566"/>
    <lineage>
        <taxon>Eukaryota</taxon>
        <taxon>Fungi</taxon>
        <taxon>Dikarya</taxon>
        <taxon>Ascomycota</taxon>
        <taxon>Pezizomycotina</taxon>
        <taxon>Sordariomycetes</taxon>
        <taxon>Hypocreomycetidae</taxon>
        <taxon>Hypocreales</taxon>
        <taxon>Clavicipitaceae</taxon>
        <taxon>Pochonia</taxon>
    </lineage>
</organism>
<comment type="caution">
    <text evidence="9">The sequence shown here is derived from an EMBL/GenBank/DDBJ whole genome shotgun (WGS) entry which is preliminary data.</text>
</comment>
<reference evidence="9 10" key="1">
    <citation type="journal article" date="2016" name="PLoS Pathog.">
        <title>Biosynthesis of antibiotic leucinostatins in bio-control fungus Purpureocillium lilacinum and their inhibition on phytophthora revealed by genome mining.</title>
        <authorList>
            <person name="Wang G."/>
            <person name="Liu Z."/>
            <person name="Lin R."/>
            <person name="Li E."/>
            <person name="Mao Z."/>
            <person name="Ling J."/>
            <person name="Yang Y."/>
            <person name="Yin W.B."/>
            <person name="Xie B."/>
        </authorList>
    </citation>
    <scope>NUCLEOTIDE SEQUENCE [LARGE SCALE GENOMIC DNA]</scope>
    <source>
        <strain evidence="9">170</strain>
    </source>
</reference>
<keyword evidence="6" id="KW-0496">Mitochondrion</keyword>